<dbReference type="NCBIfam" id="TIGR00365">
    <property type="entry name" value="Grx4 family monothiol glutaredoxin"/>
    <property type="match status" value="1"/>
</dbReference>
<organism evidence="6">
    <name type="scientific">Heterosigma akashiwo</name>
    <name type="common">Chromophytic alga</name>
    <name type="synonym">Heterosigma carterae</name>
    <dbReference type="NCBI Taxonomy" id="2829"/>
    <lineage>
        <taxon>Eukaryota</taxon>
        <taxon>Sar</taxon>
        <taxon>Stramenopiles</taxon>
        <taxon>Ochrophyta</taxon>
        <taxon>Raphidophyceae</taxon>
        <taxon>Chattonellales</taxon>
        <taxon>Chattonellaceae</taxon>
        <taxon>Heterosigma</taxon>
    </lineage>
</organism>
<dbReference type="InterPro" id="IPR013766">
    <property type="entry name" value="Thioredoxin_domain"/>
</dbReference>
<feature type="domain" description="Glutaredoxin" evidence="5">
    <location>
        <begin position="136"/>
        <end position="200"/>
    </location>
</feature>
<dbReference type="InterPro" id="IPR004480">
    <property type="entry name" value="Monothiol_GRX-rel"/>
</dbReference>
<dbReference type="SUPFAM" id="SSF52833">
    <property type="entry name" value="Thioredoxin-like"/>
    <property type="match status" value="4"/>
</dbReference>
<evidence type="ECO:0000256" key="3">
    <source>
        <dbReference type="ARBA" id="ARBA00023014"/>
    </source>
</evidence>
<dbReference type="GO" id="GO:0046872">
    <property type="term" value="F:metal ion binding"/>
    <property type="evidence" value="ECO:0007669"/>
    <property type="project" value="UniProtKB-KW"/>
</dbReference>
<dbReference type="AlphaFoldDB" id="A0A6V1P2P2"/>
<sequence>MAAISSSSELHSQLSSRNVLFFWASWHEPCQPGGQMDQILDQLGKTYTNIAFLRIEAEAVPDLSSKYNIQAVPTFIALNGTTEIGRVEGVDAPGINRLVESLSKVEAQAMTKPDEDAPLEPSVVARLKSLVNSAPVILFMKGTTEEPKCKFSRKVLEILKGQGISFATFNILQDEEVRQTLKKYSDWPTYPQLYVNGDLVGGVDIIEQLANDGALQETCTVARRGPSLEERLGQLVRTAPVMLFMKGNPEEPRCGFSRKIVALLQEGNVAFGHFDILGDEEVRQGLKAFSNWPTYPQLYVKGELVGGLDILQELAAEEGGLAAAIGAADLPPTAAGAAPPPAAAPAPGGVGSLDERLAALVRRERVMLFMKGSPDAPQCGFSSRIVALLRGEGFRFGHFDILGDEEVRQGLKKYSDWPTYPQLYVDGDLVGGLDIVQELKESGELAAMK</sequence>
<dbReference type="InterPro" id="IPR002109">
    <property type="entry name" value="Glutaredoxin"/>
</dbReference>
<keyword evidence="2" id="KW-0408">Iron</keyword>
<evidence type="ECO:0000256" key="1">
    <source>
        <dbReference type="ARBA" id="ARBA00022723"/>
    </source>
</evidence>
<evidence type="ECO:0000259" key="4">
    <source>
        <dbReference type="Pfam" id="PF00085"/>
    </source>
</evidence>
<evidence type="ECO:0000256" key="2">
    <source>
        <dbReference type="ARBA" id="ARBA00023004"/>
    </source>
</evidence>
<dbReference type="FunFam" id="3.40.30.10:FF:000012">
    <property type="entry name" value="Monothiol glutaredoxin"/>
    <property type="match status" value="3"/>
</dbReference>
<reference evidence="6" key="1">
    <citation type="submission" date="2021-01" db="EMBL/GenBank/DDBJ databases">
        <authorList>
            <person name="Corre E."/>
            <person name="Pelletier E."/>
            <person name="Niang G."/>
            <person name="Scheremetjew M."/>
            <person name="Finn R."/>
            <person name="Kale V."/>
            <person name="Holt S."/>
            <person name="Cochrane G."/>
            <person name="Meng A."/>
            <person name="Brown T."/>
            <person name="Cohen L."/>
        </authorList>
    </citation>
    <scope>NUCLEOTIDE SEQUENCE</scope>
    <source>
        <strain evidence="6">CCMP3107</strain>
    </source>
</reference>
<evidence type="ECO:0000259" key="5">
    <source>
        <dbReference type="Pfam" id="PF00462"/>
    </source>
</evidence>
<dbReference type="PROSITE" id="PS51354">
    <property type="entry name" value="GLUTAREDOXIN_2"/>
    <property type="match status" value="3"/>
</dbReference>
<dbReference type="InterPro" id="IPR033658">
    <property type="entry name" value="GRX_PICOT-like"/>
</dbReference>
<dbReference type="GO" id="GO:0005634">
    <property type="term" value="C:nucleus"/>
    <property type="evidence" value="ECO:0007669"/>
    <property type="project" value="TreeGrafter"/>
</dbReference>
<evidence type="ECO:0008006" key="9">
    <source>
        <dbReference type="Google" id="ProtNLM"/>
    </source>
</evidence>
<dbReference type="Pfam" id="PF00085">
    <property type="entry name" value="Thioredoxin"/>
    <property type="match status" value="1"/>
</dbReference>
<feature type="domain" description="Glutaredoxin" evidence="5">
    <location>
        <begin position="366"/>
        <end position="430"/>
    </location>
</feature>
<name>A0A6V1P2P2_HETAK</name>
<dbReference type="CDD" id="cd03028">
    <property type="entry name" value="GRX_PICOT_like"/>
    <property type="match status" value="3"/>
</dbReference>
<dbReference type="InterPro" id="IPR036249">
    <property type="entry name" value="Thioredoxin-like_sf"/>
</dbReference>
<gene>
    <name evidence="6" type="ORF">HAKA00212_LOCUS5212</name>
    <name evidence="7" type="ORF">HAKA00212_LOCUS5213</name>
    <name evidence="8" type="ORF">HAKA00212_LOCUS5214</name>
</gene>
<keyword evidence="3" id="KW-0411">Iron-sulfur</keyword>
<accession>A0A6V1P2P2</accession>
<feature type="domain" description="Thioredoxin" evidence="4">
    <location>
        <begin position="16"/>
        <end position="91"/>
    </location>
</feature>
<evidence type="ECO:0000313" key="8">
    <source>
        <dbReference type="EMBL" id="CAE0626539.1"/>
    </source>
</evidence>
<dbReference type="Pfam" id="PF00462">
    <property type="entry name" value="Glutaredoxin"/>
    <property type="match status" value="3"/>
</dbReference>
<evidence type="ECO:0000313" key="6">
    <source>
        <dbReference type="EMBL" id="CAE0626537.1"/>
    </source>
</evidence>
<dbReference type="GO" id="GO:0051536">
    <property type="term" value="F:iron-sulfur cluster binding"/>
    <property type="evidence" value="ECO:0007669"/>
    <property type="project" value="UniProtKB-KW"/>
</dbReference>
<dbReference type="EMBL" id="HBIU01011772">
    <property type="protein sequence ID" value="CAE0626538.1"/>
    <property type="molecule type" value="Transcribed_RNA"/>
</dbReference>
<feature type="domain" description="Glutaredoxin" evidence="5">
    <location>
        <begin position="241"/>
        <end position="305"/>
    </location>
</feature>
<dbReference type="PANTHER" id="PTHR10293:SF73">
    <property type="entry name" value="GLUTAREDOXIN-3"/>
    <property type="match status" value="1"/>
</dbReference>
<dbReference type="EMBL" id="HBIU01011771">
    <property type="protein sequence ID" value="CAE0626537.1"/>
    <property type="molecule type" value="Transcribed_RNA"/>
</dbReference>
<proteinExistence type="predicted"/>
<dbReference type="Gene3D" id="3.40.30.10">
    <property type="entry name" value="Glutaredoxin"/>
    <property type="match status" value="4"/>
</dbReference>
<dbReference type="GO" id="GO:0005829">
    <property type="term" value="C:cytosol"/>
    <property type="evidence" value="ECO:0007669"/>
    <property type="project" value="TreeGrafter"/>
</dbReference>
<dbReference type="EMBL" id="HBIU01011773">
    <property type="protein sequence ID" value="CAE0626539.1"/>
    <property type="molecule type" value="Transcribed_RNA"/>
</dbReference>
<evidence type="ECO:0000313" key="7">
    <source>
        <dbReference type="EMBL" id="CAE0626538.1"/>
    </source>
</evidence>
<dbReference type="GO" id="GO:0006879">
    <property type="term" value="P:intracellular iron ion homeostasis"/>
    <property type="evidence" value="ECO:0007669"/>
    <property type="project" value="TreeGrafter"/>
</dbReference>
<keyword evidence="1" id="KW-0479">Metal-binding</keyword>
<protein>
    <recommendedName>
        <fullName evidence="9">Glutaredoxin</fullName>
    </recommendedName>
</protein>
<dbReference type="PANTHER" id="PTHR10293">
    <property type="entry name" value="GLUTAREDOXIN FAMILY MEMBER"/>
    <property type="match status" value="1"/>
</dbReference>